<feature type="region of interest" description="Disordered" evidence="1">
    <location>
        <begin position="1"/>
        <end position="22"/>
    </location>
</feature>
<accession>A0A317SC31</accession>
<proteinExistence type="predicted"/>
<evidence type="ECO:0000256" key="1">
    <source>
        <dbReference type="SAM" id="MobiDB-lite"/>
    </source>
</evidence>
<keyword evidence="3" id="KW-1185">Reference proteome</keyword>
<organism evidence="2 3">
    <name type="scientific">Tuber magnatum</name>
    <name type="common">white Piedmont truffle</name>
    <dbReference type="NCBI Taxonomy" id="42249"/>
    <lineage>
        <taxon>Eukaryota</taxon>
        <taxon>Fungi</taxon>
        <taxon>Dikarya</taxon>
        <taxon>Ascomycota</taxon>
        <taxon>Pezizomycotina</taxon>
        <taxon>Pezizomycetes</taxon>
        <taxon>Pezizales</taxon>
        <taxon>Tuberaceae</taxon>
        <taxon>Tuber</taxon>
    </lineage>
</organism>
<sequence length="68" mass="7393">MFANAYRFQTHPHTPPKSTGMHIHKITDPTVCPQPMLLAPASILPYAPVHLGGATRWPSMRTSRGGSA</sequence>
<feature type="non-terminal residue" evidence="2">
    <location>
        <position position="68"/>
    </location>
</feature>
<dbReference type="Proteomes" id="UP000246991">
    <property type="component" value="Unassembled WGS sequence"/>
</dbReference>
<evidence type="ECO:0000313" key="2">
    <source>
        <dbReference type="EMBL" id="PWW72053.1"/>
    </source>
</evidence>
<dbReference type="EMBL" id="PYWC01000121">
    <property type="protein sequence ID" value="PWW72053.1"/>
    <property type="molecule type" value="Genomic_DNA"/>
</dbReference>
<reference evidence="2 3" key="1">
    <citation type="submission" date="2018-03" db="EMBL/GenBank/DDBJ databases">
        <title>Genomes of Pezizomycetes fungi and the evolution of truffles.</title>
        <authorList>
            <person name="Murat C."/>
            <person name="Payen T."/>
            <person name="Noel B."/>
            <person name="Kuo A."/>
            <person name="Martin F.M."/>
        </authorList>
    </citation>
    <scope>NUCLEOTIDE SEQUENCE [LARGE SCALE GENOMIC DNA]</scope>
    <source>
        <strain evidence="2">091103-1</strain>
    </source>
</reference>
<gene>
    <name evidence="2" type="ORF">C7212DRAFT_337265</name>
</gene>
<evidence type="ECO:0000313" key="3">
    <source>
        <dbReference type="Proteomes" id="UP000246991"/>
    </source>
</evidence>
<dbReference type="AlphaFoldDB" id="A0A317SC31"/>
<name>A0A317SC31_9PEZI</name>
<protein>
    <submittedName>
        <fullName evidence="2">Uncharacterized protein</fullName>
    </submittedName>
</protein>
<comment type="caution">
    <text evidence="2">The sequence shown here is derived from an EMBL/GenBank/DDBJ whole genome shotgun (WGS) entry which is preliminary data.</text>
</comment>